<feature type="region of interest" description="Disordered" evidence="2">
    <location>
        <begin position="82"/>
        <end position="101"/>
    </location>
</feature>
<dbReference type="PANTHER" id="PTHR35870:SF1">
    <property type="entry name" value="PROTEIN, PUTATIVE (AFU_ORTHOLOGUE AFUA_5G03330)-RELATED"/>
    <property type="match status" value="1"/>
</dbReference>
<proteinExistence type="predicted"/>
<accession>A0ABR3EMQ2</accession>
<dbReference type="PANTHER" id="PTHR35870">
    <property type="entry name" value="PROTEIN, PUTATIVE (AFU_ORTHOLOGUE AFUA_5G03330)-RELATED"/>
    <property type="match status" value="1"/>
</dbReference>
<dbReference type="InterPro" id="IPR025337">
    <property type="entry name" value="Questin_oxidase-like"/>
</dbReference>
<dbReference type="Pfam" id="PF14027">
    <property type="entry name" value="Questin_oxidase"/>
    <property type="match status" value="1"/>
</dbReference>
<dbReference type="EMBL" id="JBAHYK010002963">
    <property type="protein sequence ID" value="KAL0564136.1"/>
    <property type="molecule type" value="Genomic_DNA"/>
</dbReference>
<name>A0ABR3EMQ2_9AGAR</name>
<reference evidence="3 4" key="1">
    <citation type="submission" date="2024-02" db="EMBL/GenBank/DDBJ databases">
        <title>A draft genome for the cacao thread blight pathogen Marasmius crinis-equi.</title>
        <authorList>
            <person name="Cohen S.P."/>
            <person name="Baruah I.K."/>
            <person name="Amoako-Attah I."/>
            <person name="Bukari Y."/>
            <person name="Meinhardt L.W."/>
            <person name="Bailey B.A."/>
        </authorList>
    </citation>
    <scope>NUCLEOTIDE SEQUENCE [LARGE SCALE GENOMIC DNA]</scope>
    <source>
        <strain evidence="3 4">GH-76</strain>
    </source>
</reference>
<sequence>MPSNGELELWPTPSPPPSNTSPSRLPGATPTSTRTLLEVLKLNHERWHILFDDYGRHNHIAHHVLAVWAMGAHEDIIHTGYSKNERLQQPRGSSPGQITEDNFNDHLGDRRFYDAYVKFFTEVVRTQGFAFALEEYLFSSQANFASVSKDGKHPEMLSRFYYAGMHAMIHVGYGVEFGLPGMFVEGLALTAIGQANSEVIIPPALFASIETLRENPSQVPLPESVLQQASSRLKSVWRQVLGDASVGTASYNVHAFDVIARIVGDSKIFTPVSFGAGSPFKPTLDACGNAIYGHVNEWTVDPSSVQEKIEEVQWAVSLLYAVSGFKQLDDGGFNADFLAMHFVTSAIFLPSLVAYLPPPSQILLLRGYFAVCLAWWVAIGKPPLDIPAFFAADTARPGASGPHYSPNKSALPSPDSPVASNPNPWTYIIQQALTHPDDHVPKLLRSLIHFSTLYGDREAGYFKNTELGGSDKIDGTLFVRAAGLTLERLGRDFKEVPSLQVYWDKKTYVPGAAHDTY</sequence>
<dbReference type="Proteomes" id="UP001465976">
    <property type="component" value="Unassembled WGS sequence"/>
</dbReference>
<keyword evidence="1" id="KW-0560">Oxidoreductase</keyword>
<comment type="caution">
    <text evidence="3">The sequence shown here is derived from an EMBL/GenBank/DDBJ whole genome shotgun (WGS) entry which is preliminary data.</text>
</comment>
<gene>
    <name evidence="3" type="ORF">V5O48_017918</name>
</gene>
<evidence type="ECO:0000256" key="2">
    <source>
        <dbReference type="SAM" id="MobiDB-lite"/>
    </source>
</evidence>
<keyword evidence="4" id="KW-1185">Reference proteome</keyword>
<evidence type="ECO:0000256" key="1">
    <source>
        <dbReference type="ARBA" id="ARBA00023002"/>
    </source>
</evidence>
<feature type="region of interest" description="Disordered" evidence="2">
    <location>
        <begin position="1"/>
        <end position="30"/>
    </location>
</feature>
<evidence type="ECO:0000313" key="4">
    <source>
        <dbReference type="Proteomes" id="UP001465976"/>
    </source>
</evidence>
<evidence type="ECO:0000313" key="3">
    <source>
        <dbReference type="EMBL" id="KAL0564136.1"/>
    </source>
</evidence>
<feature type="compositionally biased region" description="Polar residues" evidence="2">
    <location>
        <begin position="90"/>
        <end position="101"/>
    </location>
</feature>
<organism evidence="3 4">
    <name type="scientific">Marasmius crinis-equi</name>
    <dbReference type="NCBI Taxonomy" id="585013"/>
    <lineage>
        <taxon>Eukaryota</taxon>
        <taxon>Fungi</taxon>
        <taxon>Dikarya</taxon>
        <taxon>Basidiomycota</taxon>
        <taxon>Agaricomycotina</taxon>
        <taxon>Agaricomycetes</taxon>
        <taxon>Agaricomycetidae</taxon>
        <taxon>Agaricales</taxon>
        <taxon>Marasmiineae</taxon>
        <taxon>Marasmiaceae</taxon>
        <taxon>Marasmius</taxon>
    </lineage>
</organism>
<protein>
    <submittedName>
        <fullName evidence="3">Uncharacterized protein</fullName>
    </submittedName>
</protein>